<dbReference type="InterPro" id="IPR050639">
    <property type="entry name" value="SSR_resolvase"/>
</dbReference>
<gene>
    <name evidence="7" type="ORF">GMST_32860</name>
</gene>
<dbReference type="InterPro" id="IPR006119">
    <property type="entry name" value="Resolv_N"/>
</dbReference>
<dbReference type="Pfam" id="PF00239">
    <property type="entry name" value="Resolvase"/>
    <property type="match status" value="1"/>
</dbReference>
<comment type="caution">
    <text evidence="7">The sequence shown here is derived from an EMBL/GenBank/DDBJ whole genome shotgun (WGS) entry which is preliminary data.</text>
</comment>
<keyword evidence="4" id="KW-0233">DNA recombination</keyword>
<dbReference type="Pfam" id="PF02796">
    <property type="entry name" value="HTH_7"/>
    <property type="match status" value="1"/>
</dbReference>
<accession>A0A6V8MLN9</accession>
<dbReference type="Gene3D" id="1.10.10.60">
    <property type="entry name" value="Homeodomain-like"/>
    <property type="match status" value="1"/>
</dbReference>
<dbReference type="InterPro" id="IPR006118">
    <property type="entry name" value="Recombinase_CS"/>
</dbReference>
<keyword evidence="8" id="KW-1185">Reference proteome</keyword>
<dbReference type="GO" id="GO:0003677">
    <property type="term" value="F:DNA binding"/>
    <property type="evidence" value="ECO:0007669"/>
    <property type="project" value="UniProtKB-KW"/>
</dbReference>
<sequence length="187" mass="20766">MKGQVIGYKRVSSMEQNTARQLDGIALDEVFEEKVSGKSLDRPALLAMIKHARKGDTVVVHSMDRLGRNLLDLKKIVTEIVEKGAQIQFQKENLTFSGKADPFAELMLNMLGSFAEFERSLIRSRQMEGIAIKKAAGGYAGKGRPKAITEEQIATIKQRVATGEKKTKIAADMKISRESIYKLLKTP</sequence>
<dbReference type="PANTHER" id="PTHR30461">
    <property type="entry name" value="DNA-INVERTASE FROM LAMBDOID PROPHAGE"/>
    <property type="match status" value="1"/>
</dbReference>
<dbReference type="SUPFAM" id="SSF46689">
    <property type="entry name" value="Homeodomain-like"/>
    <property type="match status" value="1"/>
</dbReference>
<feature type="domain" description="Resolvase/invertase-type recombinase catalytic" evidence="6">
    <location>
        <begin position="4"/>
        <end position="137"/>
    </location>
</feature>
<dbReference type="GO" id="GO:0015074">
    <property type="term" value="P:DNA integration"/>
    <property type="evidence" value="ECO:0007669"/>
    <property type="project" value="UniProtKB-KW"/>
</dbReference>
<dbReference type="AlphaFoldDB" id="A0A6V8MLN9"/>
<evidence type="ECO:0000313" key="7">
    <source>
        <dbReference type="EMBL" id="GFO60961.1"/>
    </source>
</evidence>
<comment type="similarity">
    <text evidence="1">Belongs to the site-specific recombinase resolvase family.</text>
</comment>
<evidence type="ECO:0000256" key="4">
    <source>
        <dbReference type="ARBA" id="ARBA00023172"/>
    </source>
</evidence>
<dbReference type="InterPro" id="IPR009057">
    <property type="entry name" value="Homeodomain-like_sf"/>
</dbReference>
<dbReference type="EMBL" id="BLXX01000011">
    <property type="protein sequence ID" value="GFO60961.1"/>
    <property type="molecule type" value="Genomic_DNA"/>
</dbReference>
<evidence type="ECO:0000259" key="6">
    <source>
        <dbReference type="PROSITE" id="PS51736"/>
    </source>
</evidence>
<name>A0A6V8MLN9_9BACT</name>
<evidence type="ECO:0000313" key="8">
    <source>
        <dbReference type="Proteomes" id="UP000556026"/>
    </source>
</evidence>
<protein>
    <submittedName>
        <fullName evidence="7">Transposase</fullName>
    </submittedName>
</protein>
<dbReference type="RefSeq" id="WP_183355766.1">
    <property type="nucleotide sequence ID" value="NZ_BLXX01000011.1"/>
</dbReference>
<dbReference type="Gene3D" id="3.40.50.1390">
    <property type="entry name" value="Resolvase, N-terminal catalytic domain"/>
    <property type="match status" value="1"/>
</dbReference>
<evidence type="ECO:0000256" key="5">
    <source>
        <dbReference type="PIRSR" id="PIRSR606118-50"/>
    </source>
</evidence>
<dbReference type="PROSITE" id="PS51736">
    <property type="entry name" value="RECOMBINASES_3"/>
    <property type="match status" value="1"/>
</dbReference>
<keyword evidence="3" id="KW-0238">DNA-binding</keyword>
<dbReference type="GO" id="GO:0000150">
    <property type="term" value="F:DNA strand exchange activity"/>
    <property type="evidence" value="ECO:0007669"/>
    <property type="project" value="InterPro"/>
</dbReference>
<evidence type="ECO:0000256" key="3">
    <source>
        <dbReference type="ARBA" id="ARBA00023125"/>
    </source>
</evidence>
<evidence type="ECO:0000256" key="2">
    <source>
        <dbReference type="ARBA" id="ARBA00022908"/>
    </source>
</evidence>
<dbReference type="SUPFAM" id="SSF53041">
    <property type="entry name" value="Resolvase-like"/>
    <property type="match status" value="1"/>
</dbReference>
<dbReference type="PANTHER" id="PTHR30461:SF26">
    <property type="entry name" value="RESOLVASE HOMOLOG YNEB"/>
    <property type="match status" value="1"/>
</dbReference>
<dbReference type="SMART" id="SM00857">
    <property type="entry name" value="Resolvase"/>
    <property type="match status" value="1"/>
</dbReference>
<dbReference type="InterPro" id="IPR036162">
    <property type="entry name" value="Resolvase-like_N_sf"/>
</dbReference>
<dbReference type="PROSITE" id="PS00398">
    <property type="entry name" value="RECOMBINASES_2"/>
    <property type="match status" value="1"/>
</dbReference>
<evidence type="ECO:0000256" key="1">
    <source>
        <dbReference type="ARBA" id="ARBA00009913"/>
    </source>
</evidence>
<dbReference type="Proteomes" id="UP000556026">
    <property type="component" value="Unassembled WGS sequence"/>
</dbReference>
<dbReference type="CDD" id="cd03768">
    <property type="entry name" value="SR_ResInv"/>
    <property type="match status" value="1"/>
</dbReference>
<keyword evidence="2" id="KW-0229">DNA integration</keyword>
<proteinExistence type="inferred from homology"/>
<dbReference type="InterPro" id="IPR006120">
    <property type="entry name" value="Resolvase_HTH_dom"/>
</dbReference>
<feature type="active site" description="O-(5'-phospho-DNA)-serine intermediate" evidence="5">
    <location>
        <position position="12"/>
    </location>
</feature>
<dbReference type="CDD" id="cd00569">
    <property type="entry name" value="HTH_Hin_like"/>
    <property type="match status" value="1"/>
</dbReference>
<organism evidence="7 8">
    <name type="scientific">Geomonas silvestris</name>
    <dbReference type="NCBI Taxonomy" id="2740184"/>
    <lineage>
        <taxon>Bacteria</taxon>
        <taxon>Pseudomonadati</taxon>
        <taxon>Thermodesulfobacteriota</taxon>
        <taxon>Desulfuromonadia</taxon>
        <taxon>Geobacterales</taxon>
        <taxon>Geobacteraceae</taxon>
        <taxon>Geomonas</taxon>
    </lineage>
</organism>
<reference evidence="8" key="1">
    <citation type="submission" date="2020-06" db="EMBL/GenBank/DDBJ databases">
        <title>Draft genomic sequence of Geomonas sp. Red330.</title>
        <authorList>
            <person name="Itoh H."/>
            <person name="Zhenxing X."/>
            <person name="Ushijima N."/>
            <person name="Masuda Y."/>
            <person name="Shiratori Y."/>
            <person name="Senoo K."/>
        </authorList>
    </citation>
    <scope>NUCLEOTIDE SEQUENCE [LARGE SCALE GENOMIC DNA]</scope>
    <source>
        <strain evidence="8">Red330</strain>
    </source>
</reference>